<sequence>MESRRQPNSADNNPQTQPAEPYQDVAKRYALSLCARVESFDSNPLHSAAYLTYLAKYLKTPFQKPRRRPHVSSSPNPPSSRPFLIQYLIQEDNPPKIQPYDDPHQWAGLPVSPNCNELLFLTGRPSADWLNCIGSKYSIDHRFFHQHLGPIISGYGHSNTGGTYPDLPSRSLQVISLQIPTILIIGSQGRNLHIKDLEVARDTCNSQLRRACQAVQDSAATESGRSMIRGVEIFDGSTIVVEQQLTGTIVHRDNKLWTIILWSDAGHETDHTYIPIPSTKDFAPVASDLKFCPVFFENEFVKTSTPPVPRQDERLHAKQPLSLLSHHYGLTLDWSTPATTSSPLFVLTELFSFQAASILQLLNTLERVFSEMTERCDFPSYEHTKLEMTVQYDYIRSSLSRLEQHCSDIITFLKSPPAKWNGPNPAGQSGTTLITTDFEYLLSRTRNLLKTCESGRSTLVTNDAIQKAKRSAVEARLVTQLTKTTTRLGYIFVPISFVTSAFGMNFAELGQGNMSIWIWAVTVVPMLIVCVVIVEFGGWIARWWRGLGKKENKVNAWERDRYQDKGLGPPLSSENTDG</sequence>
<evidence type="ECO:0000256" key="3">
    <source>
        <dbReference type="ARBA" id="ARBA00022989"/>
    </source>
</evidence>
<dbReference type="Pfam" id="PF01544">
    <property type="entry name" value="CorA"/>
    <property type="match status" value="1"/>
</dbReference>
<feature type="compositionally biased region" description="Polar residues" evidence="5">
    <location>
        <begin position="1"/>
        <end position="18"/>
    </location>
</feature>
<comment type="subcellular location">
    <subcellularLocation>
        <location evidence="1">Membrane</location>
        <topology evidence="1">Multi-pass membrane protein</topology>
    </subcellularLocation>
</comment>
<feature type="region of interest" description="Disordered" evidence="5">
    <location>
        <begin position="1"/>
        <end position="23"/>
    </location>
</feature>
<reference evidence="7" key="1">
    <citation type="journal article" date="2023" name="Mol. Phylogenet. Evol.">
        <title>Genome-scale phylogeny and comparative genomics of the fungal order Sordariales.</title>
        <authorList>
            <person name="Hensen N."/>
            <person name="Bonometti L."/>
            <person name="Westerberg I."/>
            <person name="Brannstrom I.O."/>
            <person name="Guillou S."/>
            <person name="Cros-Aarteil S."/>
            <person name="Calhoun S."/>
            <person name="Haridas S."/>
            <person name="Kuo A."/>
            <person name="Mondo S."/>
            <person name="Pangilinan J."/>
            <person name="Riley R."/>
            <person name="LaButti K."/>
            <person name="Andreopoulos B."/>
            <person name="Lipzen A."/>
            <person name="Chen C."/>
            <person name="Yan M."/>
            <person name="Daum C."/>
            <person name="Ng V."/>
            <person name="Clum A."/>
            <person name="Steindorff A."/>
            <person name="Ohm R.A."/>
            <person name="Martin F."/>
            <person name="Silar P."/>
            <person name="Natvig D.O."/>
            <person name="Lalanne C."/>
            <person name="Gautier V."/>
            <person name="Ament-Velasquez S.L."/>
            <person name="Kruys A."/>
            <person name="Hutchinson M.I."/>
            <person name="Powell A.J."/>
            <person name="Barry K."/>
            <person name="Miller A.N."/>
            <person name="Grigoriev I.V."/>
            <person name="Debuchy R."/>
            <person name="Gladieux P."/>
            <person name="Hiltunen Thoren M."/>
            <person name="Johannesson H."/>
        </authorList>
    </citation>
    <scope>NUCLEOTIDE SEQUENCE</scope>
    <source>
        <strain evidence="7">PSN293</strain>
    </source>
</reference>
<dbReference type="GO" id="GO:0016020">
    <property type="term" value="C:membrane"/>
    <property type="evidence" value="ECO:0007669"/>
    <property type="project" value="UniProtKB-SubCell"/>
</dbReference>
<dbReference type="InterPro" id="IPR045863">
    <property type="entry name" value="CorA_TM1_TM2"/>
</dbReference>
<feature type="transmembrane region" description="Helical" evidence="6">
    <location>
        <begin position="516"/>
        <end position="541"/>
    </location>
</feature>
<comment type="caution">
    <text evidence="7">The sequence shown here is derived from an EMBL/GenBank/DDBJ whole genome shotgun (WGS) entry which is preliminary data.</text>
</comment>
<protein>
    <submittedName>
        <fullName evidence="7">Uncharacterized protein</fullName>
    </submittedName>
</protein>
<evidence type="ECO:0000313" key="8">
    <source>
        <dbReference type="Proteomes" id="UP001301769"/>
    </source>
</evidence>
<feature type="transmembrane region" description="Helical" evidence="6">
    <location>
        <begin position="488"/>
        <end position="504"/>
    </location>
</feature>
<keyword evidence="4 6" id="KW-0472">Membrane</keyword>
<evidence type="ECO:0000256" key="1">
    <source>
        <dbReference type="ARBA" id="ARBA00004141"/>
    </source>
</evidence>
<dbReference type="Proteomes" id="UP001301769">
    <property type="component" value="Unassembled WGS sequence"/>
</dbReference>
<keyword evidence="3 6" id="KW-1133">Transmembrane helix</keyword>
<dbReference type="AlphaFoldDB" id="A0AAN7BAN8"/>
<proteinExistence type="predicted"/>
<evidence type="ECO:0000256" key="4">
    <source>
        <dbReference type="ARBA" id="ARBA00023136"/>
    </source>
</evidence>
<evidence type="ECO:0000313" key="7">
    <source>
        <dbReference type="EMBL" id="KAK4218871.1"/>
    </source>
</evidence>
<dbReference type="InterPro" id="IPR002523">
    <property type="entry name" value="MgTranspt_CorA/ZnTranspt_ZntB"/>
</dbReference>
<gene>
    <name evidence="7" type="ORF">QBC37DRAFT_179833</name>
</gene>
<reference evidence="7" key="2">
    <citation type="submission" date="2023-05" db="EMBL/GenBank/DDBJ databases">
        <authorList>
            <consortium name="Lawrence Berkeley National Laboratory"/>
            <person name="Steindorff A."/>
            <person name="Hensen N."/>
            <person name="Bonometti L."/>
            <person name="Westerberg I."/>
            <person name="Brannstrom I.O."/>
            <person name="Guillou S."/>
            <person name="Cros-Aarteil S."/>
            <person name="Calhoun S."/>
            <person name="Haridas S."/>
            <person name="Kuo A."/>
            <person name="Mondo S."/>
            <person name="Pangilinan J."/>
            <person name="Riley R."/>
            <person name="Labutti K."/>
            <person name="Andreopoulos B."/>
            <person name="Lipzen A."/>
            <person name="Chen C."/>
            <person name="Yanf M."/>
            <person name="Daum C."/>
            <person name="Ng V."/>
            <person name="Clum A."/>
            <person name="Ohm R."/>
            <person name="Martin F."/>
            <person name="Silar P."/>
            <person name="Natvig D."/>
            <person name="Lalanne C."/>
            <person name="Gautier V."/>
            <person name="Ament-Velasquez S.L."/>
            <person name="Kruys A."/>
            <person name="Hutchinson M.I."/>
            <person name="Powell A.J."/>
            <person name="Barry K."/>
            <person name="Miller A.N."/>
            <person name="Grigoriev I.V."/>
            <person name="Debuchy R."/>
            <person name="Gladieux P."/>
            <person name="Thoren M.H."/>
            <person name="Johannesson H."/>
        </authorList>
    </citation>
    <scope>NUCLEOTIDE SEQUENCE</scope>
    <source>
        <strain evidence="7">PSN293</strain>
    </source>
</reference>
<evidence type="ECO:0000256" key="6">
    <source>
        <dbReference type="SAM" id="Phobius"/>
    </source>
</evidence>
<accession>A0AAN7BAN8</accession>
<organism evidence="7 8">
    <name type="scientific">Rhypophila decipiens</name>
    <dbReference type="NCBI Taxonomy" id="261697"/>
    <lineage>
        <taxon>Eukaryota</taxon>
        <taxon>Fungi</taxon>
        <taxon>Dikarya</taxon>
        <taxon>Ascomycota</taxon>
        <taxon>Pezizomycotina</taxon>
        <taxon>Sordariomycetes</taxon>
        <taxon>Sordariomycetidae</taxon>
        <taxon>Sordariales</taxon>
        <taxon>Naviculisporaceae</taxon>
        <taxon>Rhypophila</taxon>
    </lineage>
</organism>
<keyword evidence="2 6" id="KW-0812">Transmembrane</keyword>
<dbReference type="SUPFAM" id="SSF144083">
    <property type="entry name" value="Magnesium transport protein CorA, transmembrane region"/>
    <property type="match status" value="1"/>
</dbReference>
<dbReference type="Gene3D" id="1.20.58.340">
    <property type="entry name" value="Magnesium transport protein CorA, transmembrane region"/>
    <property type="match status" value="1"/>
</dbReference>
<dbReference type="EMBL" id="MU858051">
    <property type="protein sequence ID" value="KAK4218871.1"/>
    <property type="molecule type" value="Genomic_DNA"/>
</dbReference>
<evidence type="ECO:0000256" key="2">
    <source>
        <dbReference type="ARBA" id="ARBA00022692"/>
    </source>
</evidence>
<name>A0AAN7BAN8_9PEZI</name>
<keyword evidence="8" id="KW-1185">Reference proteome</keyword>
<dbReference type="GO" id="GO:0046873">
    <property type="term" value="F:metal ion transmembrane transporter activity"/>
    <property type="evidence" value="ECO:0007669"/>
    <property type="project" value="InterPro"/>
</dbReference>
<evidence type="ECO:0000256" key="5">
    <source>
        <dbReference type="SAM" id="MobiDB-lite"/>
    </source>
</evidence>